<feature type="domain" description="GAF" evidence="2">
    <location>
        <begin position="163"/>
        <end position="310"/>
    </location>
</feature>
<keyword evidence="4" id="KW-1185">Reference proteome</keyword>
<dbReference type="PANTHER" id="PTHR33744">
    <property type="entry name" value="CARBOHYDRATE DIACID REGULATOR"/>
    <property type="match status" value="1"/>
</dbReference>
<dbReference type="InterPro" id="IPR041522">
    <property type="entry name" value="CdaR_GGDEF"/>
</dbReference>
<proteinExistence type="inferred from homology"/>
<dbReference type="InterPro" id="IPR029016">
    <property type="entry name" value="GAF-like_dom_sf"/>
</dbReference>
<evidence type="ECO:0000313" key="4">
    <source>
        <dbReference type="Proteomes" id="UP000297447"/>
    </source>
</evidence>
<sequence length="740" mass="80658">MTLSHKSWPVLAALPAPRPLATISDELLAITAREPTSAAAAIAAIGGCLRRYAPEVFTIVRLAGETWTPLVPSGVADSPAVTALSVRTDRPSAHRVARAGDIAIVTAWFDDAPPLIDAQLLRHVARWLSMTIALENAAARVVFADDEATVLRLVASEILTIRDLDQVLLSIATQTLGLLDADICGVLLREGDRVQMRSCVGHRMVETAHLRMKRGQGVAGLVFQTGEIGRVDSYLTDRTISGDFLSLAAQEATRSALAVPLRSHGEFIGVLEVWRRRDSIFTDADVRRMVSLADLATIAIENASLYEDQRVMVDKLREAHDAMEHQVELLRRSSRLQNSLLRLILEGSGAYGGIVKTVSRELGCTVAYSTADGQLDCCEPADAHLAEIQSSVAELSRTHHRAVHTATRRMLPSGRRWWTHAVFVAEIEIGMVSLIGGTEADEAMEVAAGQAAMACSLAHLEQRAASQARNAAFDQIVWDLMEGPVEHRTAALGRAGEMGIQLSGPHRVIHGSFANLTELAREREWDTATVDRSKRSVIRALKSSSAGHAVRMLSLRGDWIVAVVEVNGRADARGLMSTLTTAARESVPGVELHWGMSSCYDKPLNYPAAFREAQTALSGARRLRTGTFSLYDELGIVRLLLGPTGESADLQRFIDEVTAPLTAYDRQHDGSLLITLRAFFDSDCSQKRAAEMLFVHPKTLRYRLDQIAQLSGLDLSVHADRMRADLALRLLEVSANNVQS</sequence>
<dbReference type="InterPro" id="IPR025736">
    <property type="entry name" value="PucR_C-HTH_dom"/>
</dbReference>
<dbReference type="PANTHER" id="PTHR33744:SF1">
    <property type="entry name" value="DNA-BINDING TRANSCRIPTIONAL ACTIVATOR ADER"/>
    <property type="match status" value="1"/>
</dbReference>
<comment type="similarity">
    <text evidence="1">Belongs to the CdaR family.</text>
</comment>
<dbReference type="InterPro" id="IPR042070">
    <property type="entry name" value="PucR_C-HTH_sf"/>
</dbReference>
<dbReference type="Pfam" id="PF13556">
    <property type="entry name" value="HTH_30"/>
    <property type="match status" value="1"/>
</dbReference>
<dbReference type="InterPro" id="IPR003018">
    <property type="entry name" value="GAF"/>
</dbReference>
<dbReference type="AlphaFoldDB" id="A0A4R8ZZQ6"/>
<dbReference type="Pfam" id="PF01590">
    <property type="entry name" value="GAF"/>
    <property type="match status" value="1"/>
</dbReference>
<protein>
    <submittedName>
        <fullName evidence="3">GAF domain-containing protein</fullName>
    </submittedName>
</protein>
<evidence type="ECO:0000313" key="3">
    <source>
        <dbReference type="EMBL" id="TFD49635.1"/>
    </source>
</evidence>
<dbReference type="Pfam" id="PF17853">
    <property type="entry name" value="GGDEF_2"/>
    <property type="match status" value="1"/>
</dbReference>
<dbReference type="SMART" id="SM00065">
    <property type="entry name" value="GAF"/>
    <property type="match status" value="1"/>
</dbReference>
<dbReference type="EMBL" id="SOHE01000048">
    <property type="protein sequence ID" value="TFD49635.1"/>
    <property type="molecule type" value="Genomic_DNA"/>
</dbReference>
<dbReference type="InterPro" id="IPR051448">
    <property type="entry name" value="CdaR-like_regulators"/>
</dbReference>
<dbReference type="Gene3D" id="3.30.450.40">
    <property type="match status" value="1"/>
</dbReference>
<accession>A0A4R8ZZQ6</accession>
<organism evidence="3 4">
    <name type="scientific">Cryobacterium frigoriphilum</name>
    <dbReference type="NCBI Taxonomy" id="1259150"/>
    <lineage>
        <taxon>Bacteria</taxon>
        <taxon>Bacillati</taxon>
        <taxon>Actinomycetota</taxon>
        <taxon>Actinomycetes</taxon>
        <taxon>Micrococcales</taxon>
        <taxon>Microbacteriaceae</taxon>
        <taxon>Cryobacterium</taxon>
    </lineage>
</organism>
<dbReference type="Proteomes" id="UP000297447">
    <property type="component" value="Unassembled WGS sequence"/>
</dbReference>
<gene>
    <name evidence="3" type="ORF">E3T55_11195</name>
</gene>
<name>A0A4R8ZZQ6_9MICO</name>
<reference evidence="3 4" key="1">
    <citation type="submission" date="2019-03" db="EMBL/GenBank/DDBJ databases">
        <title>Genomics of glacier-inhabiting Cryobacterium strains.</title>
        <authorList>
            <person name="Liu Q."/>
            <person name="Xin Y.-H."/>
        </authorList>
    </citation>
    <scope>NUCLEOTIDE SEQUENCE [LARGE SCALE GENOMIC DNA]</scope>
    <source>
        <strain evidence="3 4">Hh14</strain>
    </source>
</reference>
<evidence type="ECO:0000256" key="1">
    <source>
        <dbReference type="ARBA" id="ARBA00006754"/>
    </source>
</evidence>
<evidence type="ECO:0000259" key="2">
    <source>
        <dbReference type="SMART" id="SM00065"/>
    </source>
</evidence>
<dbReference type="SUPFAM" id="SSF55781">
    <property type="entry name" value="GAF domain-like"/>
    <property type="match status" value="1"/>
</dbReference>
<dbReference type="Gene3D" id="1.10.10.2840">
    <property type="entry name" value="PucR C-terminal helix-turn-helix domain"/>
    <property type="match status" value="1"/>
</dbReference>
<dbReference type="RefSeq" id="WP_134519654.1">
    <property type="nucleotide sequence ID" value="NZ_SOHE01000048.1"/>
</dbReference>
<dbReference type="OrthoDB" id="3190266at2"/>
<comment type="caution">
    <text evidence="3">The sequence shown here is derived from an EMBL/GenBank/DDBJ whole genome shotgun (WGS) entry which is preliminary data.</text>
</comment>